<evidence type="ECO:0000256" key="4">
    <source>
        <dbReference type="ARBA" id="ARBA00022741"/>
    </source>
</evidence>
<evidence type="ECO:0000256" key="8">
    <source>
        <dbReference type="HAMAP-Rule" id="MF_00316"/>
    </source>
</evidence>
<protein>
    <recommendedName>
        <fullName evidence="8">Molybdenum cofactor guanylyltransferase</fullName>
        <shortName evidence="8">MoCo guanylyltransferase</shortName>
        <ecNumber evidence="8">2.7.7.77</ecNumber>
    </recommendedName>
    <alternativeName>
        <fullName evidence="8">GTP:molybdopterin guanylyltransferase</fullName>
    </alternativeName>
    <alternativeName>
        <fullName evidence="8">Mo-MPT guanylyltransferase</fullName>
    </alternativeName>
    <alternativeName>
        <fullName evidence="8">Molybdopterin guanylyltransferase</fullName>
    </alternativeName>
    <alternativeName>
        <fullName evidence="8">Molybdopterin-guanine dinucleotide synthase</fullName>
        <shortName evidence="8">MGD synthase</shortName>
    </alternativeName>
</protein>
<evidence type="ECO:0000313" key="11">
    <source>
        <dbReference type="Proteomes" id="UP000216991"/>
    </source>
</evidence>
<comment type="cofactor">
    <cofactor evidence="8">
        <name>Mg(2+)</name>
        <dbReference type="ChEBI" id="CHEBI:18420"/>
    </cofactor>
</comment>
<dbReference type="PANTHER" id="PTHR19136">
    <property type="entry name" value="MOLYBDENUM COFACTOR GUANYLYLTRANSFERASE"/>
    <property type="match status" value="1"/>
</dbReference>
<accession>A0A255Y542</accession>
<comment type="domain">
    <text evidence="8">The N-terminal domain determines nucleotide recognition and specific binding, while the C-terminal domain determines the specific binding to the target protein.</text>
</comment>
<dbReference type="Proteomes" id="UP000216991">
    <property type="component" value="Unassembled WGS sequence"/>
</dbReference>
<evidence type="ECO:0000256" key="5">
    <source>
        <dbReference type="ARBA" id="ARBA00022842"/>
    </source>
</evidence>
<dbReference type="SUPFAM" id="SSF53448">
    <property type="entry name" value="Nucleotide-diphospho-sugar transferases"/>
    <property type="match status" value="1"/>
</dbReference>
<evidence type="ECO:0000256" key="7">
    <source>
        <dbReference type="ARBA" id="ARBA00023150"/>
    </source>
</evidence>
<dbReference type="GO" id="GO:0005525">
    <property type="term" value="F:GTP binding"/>
    <property type="evidence" value="ECO:0007669"/>
    <property type="project" value="UniProtKB-UniRule"/>
</dbReference>
<evidence type="ECO:0000313" key="10">
    <source>
        <dbReference type="EMBL" id="OYQ24308.1"/>
    </source>
</evidence>
<keyword evidence="1 8" id="KW-0963">Cytoplasm</keyword>
<gene>
    <name evidence="8" type="primary">mobA</name>
    <name evidence="10" type="ORF">CHU93_15835</name>
</gene>
<comment type="caution">
    <text evidence="8">Lacks conserved residue(s) required for the propagation of feature annotation.</text>
</comment>
<dbReference type="InterPro" id="IPR013482">
    <property type="entry name" value="Molybde_CF_guanTrfase"/>
</dbReference>
<keyword evidence="11" id="KW-1185">Reference proteome</keyword>
<feature type="binding site" evidence="8">
    <location>
        <position position="92"/>
    </location>
    <ligand>
        <name>GTP</name>
        <dbReference type="ChEBI" id="CHEBI:37565"/>
    </ligand>
</feature>
<comment type="function">
    <text evidence="8">Transfers a GMP moiety from GTP to Mo-molybdopterin (Mo-MPT) cofactor (Moco or molybdenum cofactor) to form Mo-molybdopterin guanine dinucleotide (Mo-MGD) cofactor.</text>
</comment>
<dbReference type="EMBL" id="NOXT01000125">
    <property type="protein sequence ID" value="OYQ24308.1"/>
    <property type="molecule type" value="Genomic_DNA"/>
</dbReference>
<dbReference type="InterPro" id="IPR029044">
    <property type="entry name" value="Nucleotide-diphossugar_trans"/>
</dbReference>
<dbReference type="EC" id="2.7.7.77" evidence="8"/>
<evidence type="ECO:0000259" key="9">
    <source>
        <dbReference type="Pfam" id="PF12804"/>
    </source>
</evidence>
<proteinExistence type="inferred from homology"/>
<comment type="similarity">
    <text evidence="8">Belongs to the MobA family.</text>
</comment>
<dbReference type="RefSeq" id="WP_094475115.1">
    <property type="nucleotide sequence ID" value="NZ_NOXT01000125.1"/>
</dbReference>
<evidence type="ECO:0000256" key="1">
    <source>
        <dbReference type="ARBA" id="ARBA00022490"/>
    </source>
</evidence>
<dbReference type="Gene3D" id="3.90.550.10">
    <property type="entry name" value="Spore Coat Polysaccharide Biosynthesis Protein SpsA, Chain A"/>
    <property type="match status" value="1"/>
</dbReference>
<feature type="binding site" evidence="8">
    <location>
        <position position="92"/>
    </location>
    <ligand>
        <name>Mg(2+)</name>
        <dbReference type="ChEBI" id="CHEBI:18420"/>
    </ligand>
</feature>
<dbReference type="InterPro" id="IPR025877">
    <property type="entry name" value="MobA-like_NTP_Trfase"/>
</dbReference>
<dbReference type="HAMAP" id="MF_00316">
    <property type="entry name" value="MobA"/>
    <property type="match status" value="1"/>
</dbReference>
<feature type="binding site" evidence="8">
    <location>
        <begin position="8"/>
        <end position="10"/>
    </location>
    <ligand>
        <name>GTP</name>
        <dbReference type="ChEBI" id="CHEBI:37565"/>
    </ligand>
</feature>
<evidence type="ECO:0000256" key="6">
    <source>
        <dbReference type="ARBA" id="ARBA00023134"/>
    </source>
</evidence>
<keyword evidence="5 8" id="KW-0460">Magnesium</keyword>
<comment type="subcellular location">
    <subcellularLocation>
        <location evidence="8">Cytoplasm</location>
    </subcellularLocation>
</comment>
<dbReference type="CDD" id="cd02503">
    <property type="entry name" value="MobA"/>
    <property type="match status" value="1"/>
</dbReference>
<feature type="binding site" evidence="8">
    <location>
        <position position="59"/>
    </location>
    <ligand>
        <name>GTP</name>
        <dbReference type="ChEBI" id="CHEBI:37565"/>
    </ligand>
</feature>
<keyword evidence="7 8" id="KW-0501">Molybdenum cofactor biosynthesis</keyword>
<dbReference type="AlphaFoldDB" id="A0A255Y542"/>
<sequence>MSRLGVVLAGGQSRRFGSDKALAMLDGRPLIAHALAALAGCDALAVAGRDWPGLPSLPDRPGPDLGPLAGLNAALHHAALLGFSAVASLPVDCPGLPADWLDRLGQAPAHAQGQPLIGLWPVTLAADLDQFLATGGRRVQQWVATTGASAVDLGPLPNINTQADLSQHFMG</sequence>
<keyword evidence="6 8" id="KW-0342">GTP-binding</keyword>
<keyword evidence="3 8" id="KW-0479">Metal-binding</keyword>
<organism evidence="10 11">
    <name type="scientific">Sandarakinorhabdus cyanobacteriorum</name>
    <dbReference type="NCBI Taxonomy" id="1981098"/>
    <lineage>
        <taxon>Bacteria</taxon>
        <taxon>Pseudomonadati</taxon>
        <taxon>Pseudomonadota</taxon>
        <taxon>Alphaproteobacteria</taxon>
        <taxon>Sphingomonadales</taxon>
        <taxon>Sphingosinicellaceae</taxon>
        <taxon>Sandarakinorhabdus</taxon>
    </lineage>
</organism>
<dbReference type="PANTHER" id="PTHR19136:SF81">
    <property type="entry name" value="MOLYBDENUM COFACTOR GUANYLYLTRANSFERASE"/>
    <property type="match status" value="1"/>
</dbReference>
<dbReference type="GO" id="GO:0046872">
    <property type="term" value="F:metal ion binding"/>
    <property type="evidence" value="ECO:0007669"/>
    <property type="project" value="UniProtKB-KW"/>
</dbReference>
<comment type="caution">
    <text evidence="10">The sequence shown here is derived from an EMBL/GenBank/DDBJ whole genome shotgun (WGS) entry which is preliminary data.</text>
</comment>
<dbReference type="OrthoDB" id="9788394at2"/>
<evidence type="ECO:0000256" key="2">
    <source>
        <dbReference type="ARBA" id="ARBA00022679"/>
    </source>
</evidence>
<keyword evidence="2 8" id="KW-0808">Transferase</keyword>
<reference evidence="10 11" key="1">
    <citation type="submission" date="2017-07" db="EMBL/GenBank/DDBJ databases">
        <title>Sandarakinorhabdus cyanobacteriorum sp. nov., a novel bacterium isolated from cyanobacterial aggregates in a eutrophic lake.</title>
        <authorList>
            <person name="Cai H."/>
        </authorList>
    </citation>
    <scope>NUCLEOTIDE SEQUENCE [LARGE SCALE GENOMIC DNA]</scope>
    <source>
        <strain evidence="10 11">TH057</strain>
    </source>
</reference>
<feature type="binding site" evidence="8">
    <location>
        <position position="20"/>
    </location>
    <ligand>
        <name>GTP</name>
        <dbReference type="ChEBI" id="CHEBI:37565"/>
    </ligand>
</feature>
<keyword evidence="4 8" id="KW-0547">Nucleotide-binding</keyword>
<feature type="domain" description="MobA-like NTP transferase" evidence="9">
    <location>
        <begin position="5"/>
        <end position="140"/>
    </location>
</feature>
<comment type="subunit">
    <text evidence="8">Monomer.</text>
</comment>
<dbReference type="Pfam" id="PF12804">
    <property type="entry name" value="NTP_transf_3"/>
    <property type="match status" value="1"/>
</dbReference>
<dbReference type="GO" id="GO:0006777">
    <property type="term" value="P:Mo-molybdopterin cofactor biosynthetic process"/>
    <property type="evidence" value="ECO:0007669"/>
    <property type="project" value="UniProtKB-KW"/>
</dbReference>
<comment type="catalytic activity">
    <reaction evidence="8">
        <text>Mo-molybdopterin + GTP + H(+) = Mo-molybdopterin guanine dinucleotide + diphosphate</text>
        <dbReference type="Rhea" id="RHEA:34243"/>
        <dbReference type="ChEBI" id="CHEBI:15378"/>
        <dbReference type="ChEBI" id="CHEBI:33019"/>
        <dbReference type="ChEBI" id="CHEBI:37565"/>
        <dbReference type="ChEBI" id="CHEBI:71302"/>
        <dbReference type="ChEBI" id="CHEBI:71310"/>
        <dbReference type="EC" id="2.7.7.77"/>
    </reaction>
</comment>
<evidence type="ECO:0000256" key="3">
    <source>
        <dbReference type="ARBA" id="ARBA00022723"/>
    </source>
</evidence>
<dbReference type="GO" id="GO:0005737">
    <property type="term" value="C:cytoplasm"/>
    <property type="evidence" value="ECO:0007669"/>
    <property type="project" value="UniProtKB-SubCell"/>
</dbReference>
<dbReference type="GO" id="GO:0061603">
    <property type="term" value="F:molybdenum cofactor guanylyltransferase activity"/>
    <property type="evidence" value="ECO:0007669"/>
    <property type="project" value="UniProtKB-EC"/>
</dbReference>
<name>A0A255Y542_9SPHN</name>